<evidence type="ECO:0000313" key="2">
    <source>
        <dbReference type="EMBL" id="CEM26853.1"/>
    </source>
</evidence>
<dbReference type="AlphaFoldDB" id="A0A0G4GC54"/>
<evidence type="ECO:0000259" key="1">
    <source>
        <dbReference type="Pfam" id="PF02301"/>
    </source>
</evidence>
<protein>
    <recommendedName>
        <fullName evidence="1">HORMA domain-containing protein</fullName>
    </recommendedName>
</protein>
<reference evidence="2" key="1">
    <citation type="submission" date="2014-11" db="EMBL/GenBank/DDBJ databases">
        <authorList>
            <person name="Otto D Thomas"/>
            <person name="Naeem Raeece"/>
        </authorList>
    </citation>
    <scope>NUCLEOTIDE SEQUENCE</scope>
</reference>
<dbReference type="InterPro" id="IPR003511">
    <property type="entry name" value="HORMA_dom"/>
</dbReference>
<dbReference type="InterPro" id="IPR036570">
    <property type="entry name" value="HORMA_dom_sf"/>
</dbReference>
<gene>
    <name evidence="2" type="ORF">Cvel_21270</name>
</gene>
<dbReference type="SUPFAM" id="SSF56019">
    <property type="entry name" value="The spindle assembly checkpoint protein mad2"/>
    <property type="match status" value="1"/>
</dbReference>
<name>A0A0G4GC54_9ALVE</name>
<dbReference type="Gene3D" id="3.30.900.10">
    <property type="entry name" value="HORMA domain"/>
    <property type="match status" value="1"/>
</dbReference>
<feature type="domain" description="HORMA" evidence="1">
    <location>
        <begin position="66"/>
        <end position="167"/>
    </location>
</feature>
<organism evidence="2">
    <name type="scientific">Chromera velia CCMP2878</name>
    <dbReference type="NCBI Taxonomy" id="1169474"/>
    <lineage>
        <taxon>Eukaryota</taxon>
        <taxon>Sar</taxon>
        <taxon>Alveolata</taxon>
        <taxon>Colpodellida</taxon>
        <taxon>Chromeraceae</taxon>
        <taxon>Chromera</taxon>
    </lineage>
</organism>
<proteinExistence type="predicted"/>
<dbReference type="Pfam" id="PF02301">
    <property type="entry name" value="HORMA"/>
    <property type="match status" value="1"/>
</dbReference>
<dbReference type="VEuPathDB" id="CryptoDB:Cvel_21270"/>
<accession>A0A0G4GC54</accession>
<sequence>MQRNSKAPESLENLWSLLFSLKRAALVERNTMPRVFSASSKNVLFDGARLPCLPAEPFSPEQNWVLDALISTISRERGKLSVDAFEEREMDNNSFWILRRGGEPSGFVSWMTQAQEGIAEALDKHFLKSARLSFPARDDDRTLQIYQFSFTSYEVPPGQKKLWSGQKTSERVQIPDRVMLTWAPRHEPGRNAIHCVGLKDEYRIFSGNWDTSFQRLLVDAHREVDSGVQGRVEKARLVVDGVLESADTERPLITYDQNFMVLTGLVLEKGLCLSVRELCCLFQSVMNLNVICPQAYMDLSKDDGCREAVEKLAANDVSVGSFATLGNCLFAPTKDREGFAEVVRDIVEIGREGRGGSQEEFKKSWMGGWAGL</sequence>
<dbReference type="EMBL" id="CDMZ01001080">
    <property type="protein sequence ID" value="CEM26853.1"/>
    <property type="molecule type" value="Genomic_DNA"/>
</dbReference>